<dbReference type="EMBL" id="UOEP01000035">
    <property type="protein sequence ID" value="VAW14285.1"/>
    <property type="molecule type" value="Genomic_DNA"/>
</dbReference>
<proteinExistence type="predicted"/>
<dbReference type="SUPFAM" id="SSF51445">
    <property type="entry name" value="(Trans)glycosidases"/>
    <property type="match status" value="1"/>
</dbReference>
<evidence type="ECO:0000259" key="1">
    <source>
        <dbReference type="Pfam" id="PF13204"/>
    </source>
</evidence>
<dbReference type="AlphaFoldDB" id="A0A3B0T7A5"/>
<sequence>MNYSLFYLTIFVLLIPYQSEKDDNPALIRFDNIWSSPYQVSTKYRHQLVNENGQYLYILNKTAWAYFVCEYPEKVIENVKKHGANVIRVCLEGAPYYNKLGYDLWPWQGSRKEPDYNNFNEAYWDEVEKRIRYAGENGIGIDLVLYFDLRPSIADIVVQRKYLDMIIHRLSKYSNILAWEIMNEEISNEAFQDSASAYLKVKDPFGHIIISSDGTTDDALWPYKNWMDMAIVHTCTGNQGKYDLEHWYLNIAKNIRQYCKPAFNNESGREIRHKNDDPVHRRKQAWLFSNSGCFWTWHSWDGCEGINDTSYFANGWEYLKPMRTYNESIPFWSLKPNYTVCTTRDKDLVFATLSSPNRKLTVMYCCTRKTSQYLQHRMAYIRIKDGIYQINFINPSNLARIGEMELKSDGLRNKYKILLPDFQDDLLIEIKEIMGKDKTLIDGTL</sequence>
<organism evidence="2">
    <name type="scientific">hydrothermal vent metagenome</name>
    <dbReference type="NCBI Taxonomy" id="652676"/>
    <lineage>
        <taxon>unclassified sequences</taxon>
        <taxon>metagenomes</taxon>
        <taxon>ecological metagenomes</taxon>
    </lineage>
</organism>
<dbReference type="Gene3D" id="3.20.20.80">
    <property type="entry name" value="Glycosidases"/>
    <property type="match status" value="1"/>
</dbReference>
<protein>
    <recommendedName>
        <fullName evidence="1">Apiosidase-like catalytic domain-containing protein</fullName>
    </recommendedName>
</protein>
<reference evidence="2" key="1">
    <citation type="submission" date="2018-06" db="EMBL/GenBank/DDBJ databases">
        <authorList>
            <person name="Zhirakovskaya E."/>
        </authorList>
    </citation>
    <scope>NUCLEOTIDE SEQUENCE</scope>
</reference>
<accession>A0A3B0T7A5</accession>
<evidence type="ECO:0000313" key="2">
    <source>
        <dbReference type="EMBL" id="VAW14285.1"/>
    </source>
</evidence>
<dbReference type="InterPro" id="IPR025277">
    <property type="entry name" value="Apiosidase-like_cat_dom"/>
</dbReference>
<name>A0A3B0T7A5_9ZZZZ</name>
<dbReference type="Pfam" id="PF13204">
    <property type="entry name" value="Apiosidase"/>
    <property type="match status" value="1"/>
</dbReference>
<dbReference type="PANTHER" id="PTHR37836:SF2">
    <property type="entry name" value="DUF4038 DOMAIN-CONTAINING PROTEIN"/>
    <property type="match status" value="1"/>
</dbReference>
<dbReference type="InterPro" id="IPR017853">
    <property type="entry name" value="GH"/>
</dbReference>
<gene>
    <name evidence="2" type="ORF">MNBD_BACTEROID01-411</name>
</gene>
<feature type="domain" description="Apiosidase-like catalytic" evidence="1">
    <location>
        <begin position="45"/>
        <end position="279"/>
    </location>
</feature>
<dbReference type="PANTHER" id="PTHR37836">
    <property type="entry name" value="LMO1036 PROTEIN"/>
    <property type="match status" value="1"/>
</dbReference>